<dbReference type="InterPro" id="IPR001100">
    <property type="entry name" value="Pyr_nuc-diS_OxRdtase"/>
</dbReference>
<protein>
    <submittedName>
        <fullName evidence="7">NAD(P)/FAD-dependent oxidoreductase</fullName>
        <ecNumber evidence="7">1.-.-.-</ecNumber>
    </submittedName>
</protein>
<dbReference type="SUPFAM" id="SSF51905">
    <property type="entry name" value="FAD/NAD(P)-binding domain"/>
    <property type="match status" value="1"/>
</dbReference>
<dbReference type="Pfam" id="PF07992">
    <property type="entry name" value="Pyr_redox_2"/>
    <property type="match status" value="1"/>
</dbReference>
<dbReference type="InterPro" id="IPR004099">
    <property type="entry name" value="Pyr_nucl-diS_OxRdtase_dimer"/>
</dbReference>
<evidence type="ECO:0000256" key="1">
    <source>
        <dbReference type="ARBA" id="ARBA00001974"/>
    </source>
</evidence>
<dbReference type="Gene3D" id="3.50.50.60">
    <property type="entry name" value="FAD/NAD(P)-binding domain"/>
    <property type="match status" value="2"/>
</dbReference>
<dbReference type="InterPro" id="IPR016156">
    <property type="entry name" value="FAD/NAD-linked_Rdtase_dimer_sf"/>
</dbReference>
<dbReference type="RefSeq" id="WP_367725757.1">
    <property type="nucleotide sequence ID" value="NZ_JBFOCI010000009.1"/>
</dbReference>
<dbReference type="EMBL" id="JBFOCI010000009">
    <property type="protein sequence ID" value="MEW9808523.1"/>
    <property type="molecule type" value="Genomic_DNA"/>
</dbReference>
<accession>A0ABV3R5U8</accession>
<dbReference type="PANTHER" id="PTHR43014">
    <property type="entry name" value="MERCURIC REDUCTASE"/>
    <property type="match status" value="1"/>
</dbReference>
<dbReference type="Proteomes" id="UP001556196">
    <property type="component" value="Unassembled WGS sequence"/>
</dbReference>
<evidence type="ECO:0000256" key="2">
    <source>
        <dbReference type="ARBA" id="ARBA00007532"/>
    </source>
</evidence>
<organism evidence="7 8">
    <name type="scientific">Mesorhizobium marinum</name>
    <dbReference type="NCBI Taxonomy" id="3228790"/>
    <lineage>
        <taxon>Bacteria</taxon>
        <taxon>Pseudomonadati</taxon>
        <taxon>Pseudomonadota</taxon>
        <taxon>Alphaproteobacteria</taxon>
        <taxon>Hyphomicrobiales</taxon>
        <taxon>Phyllobacteriaceae</taxon>
        <taxon>Mesorhizobium</taxon>
    </lineage>
</organism>
<comment type="similarity">
    <text evidence="2">Belongs to the class-I pyridine nucleotide-disulfide oxidoreductase family.</text>
</comment>
<name>A0ABV3R5U8_9HYPH</name>
<evidence type="ECO:0000259" key="6">
    <source>
        <dbReference type="Pfam" id="PF07992"/>
    </source>
</evidence>
<sequence length="471" mass="49570">MAKALTPDICVIGGGTGGLAVAMGAAAYGVDVVLVDRPAAGGRACLAHAALNAAARQAQAIRDAARFGLAESDPEIDFKAVMSGVRDVVAGATPAFSTERLATLGVTVIREEARFTGRRRLLAGDTEIRARRYVLATGSSAVVPEIPGLDEIGGLNADTVLDLDRRPAHLIIVGGDASALELAQTFRRLGSQVTVLAEGSLVPREDPEMVAVLTRRLSAEGVTIREGVNVTAVERRGKTSVRVLVATGEGAEPDEIDGSHLMTAAGRTPDVAALDLKKARVALRDGVVDVSAMLRTTNRRIYAIGGVAGADTVQAARHQAGLVLKALLFRLPAKDRAIVPRLVGADPELASVGLTEAEAARRHRRLTILRWPYAENDRARAERKTDGHVKLVVARDGELLGVSIAGANASEMIGIWALALAKRLGLNEMAASIPPYPTTAEIGKDAAIAYFAGRARRAPVRSMVRLLRMFG</sequence>
<dbReference type="SUPFAM" id="SSF55424">
    <property type="entry name" value="FAD/NAD-linked reductases, dimerisation (C-terminal) domain"/>
    <property type="match status" value="1"/>
</dbReference>
<keyword evidence="4" id="KW-0274">FAD</keyword>
<dbReference type="PANTHER" id="PTHR43014:SF2">
    <property type="entry name" value="MERCURIC REDUCTASE"/>
    <property type="match status" value="1"/>
</dbReference>
<keyword evidence="3" id="KW-0285">Flavoprotein</keyword>
<proteinExistence type="inferred from homology"/>
<evidence type="ECO:0000256" key="4">
    <source>
        <dbReference type="ARBA" id="ARBA00022827"/>
    </source>
</evidence>
<comment type="caution">
    <text evidence="7">The sequence shown here is derived from an EMBL/GenBank/DDBJ whole genome shotgun (WGS) entry which is preliminary data.</text>
</comment>
<evidence type="ECO:0000259" key="5">
    <source>
        <dbReference type="Pfam" id="PF02852"/>
    </source>
</evidence>
<dbReference type="GO" id="GO:0016491">
    <property type="term" value="F:oxidoreductase activity"/>
    <property type="evidence" value="ECO:0007669"/>
    <property type="project" value="UniProtKB-KW"/>
</dbReference>
<reference evidence="7 8" key="1">
    <citation type="submission" date="2024-06" db="EMBL/GenBank/DDBJ databases">
        <authorList>
            <person name="Tuo L."/>
        </authorList>
    </citation>
    <scope>NUCLEOTIDE SEQUENCE [LARGE SCALE GENOMIC DNA]</scope>
    <source>
        <strain evidence="7 8">ZMM04-5</strain>
    </source>
</reference>
<dbReference type="PRINTS" id="PR00368">
    <property type="entry name" value="FADPNR"/>
</dbReference>
<dbReference type="InterPro" id="IPR023753">
    <property type="entry name" value="FAD/NAD-binding_dom"/>
</dbReference>
<dbReference type="PRINTS" id="PR00411">
    <property type="entry name" value="PNDRDTASEI"/>
</dbReference>
<evidence type="ECO:0000313" key="8">
    <source>
        <dbReference type="Proteomes" id="UP001556196"/>
    </source>
</evidence>
<dbReference type="Pfam" id="PF02852">
    <property type="entry name" value="Pyr_redox_dim"/>
    <property type="match status" value="1"/>
</dbReference>
<gene>
    <name evidence="7" type="ORF">ABUE31_21240</name>
</gene>
<comment type="cofactor">
    <cofactor evidence="1">
        <name>FAD</name>
        <dbReference type="ChEBI" id="CHEBI:57692"/>
    </cofactor>
</comment>
<feature type="domain" description="Pyridine nucleotide-disulphide oxidoreductase dimerisation" evidence="5">
    <location>
        <begin position="339"/>
        <end position="446"/>
    </location>
</feature>
<dbReference type="EC" id="1.-.-.-" evidence="7"/>
<evidence type="ECO:0000256" key="3">
    <source>
        <dbReference type="ARBA" id="ARBA00022630"/>
    </source>
</evidence>
<keyword evidence="7" id="KW-0560">Oxidoreductase</keyword>
<keyword evidence="8" id="KW-1185">Reference proteome</keyword>
<evidence type="ECO:0000313" key="7">
    <source>
        <dbReference type="EMBL" id="MEW9808523.1"/>
    </source>
</evidence>
<feature type="domain" description="FAD/NAD(P)-binding" evidence="6">
    <location>
        <begin position="8"/>
        <end position="320"/>
    </location>
</feature>
<dbReference type="PIRSF" id="PIRSF000350">
    <property type="entry name" value="Mercury_reductase_MerA"/>
    <property type="match status" value="1"/>
</dbReference>
<dbReference type="InterPro" id="IPR036188">
    <property type="entry name" value="FAD/NAD-bd_sf"/>
</dbReference>
<dbReference type="Gene3D" id="3.30.390.30">
    <property type="match status" value="1"/>
</dbReference>